<dbReference type="OrthoDB" id="2299708at2"/>
<name>A0A1N6GH59_9LACT</name>
<dbReference type="eggNOG" id="ENOG5033F4I">
    <property type="taxonomic scope" value="Bacteria"/>
</dbReference>
<keyword evidence="1" id="KW-1133">Transmembrane helix</keyword>
<dbReference type="EMBL" id="FSRN01000001">
    <property type="protein sequence ID" value="SIO06732.1"/>
    <property type="molecule type" value="Genomic_DNA"/>
</dbReference>
<sequence>MDSRTSLIMGKVILYCLPIILLALFSKPTQRHFKKQNSAIKLADLLVPFLILGIHILSQLTYGFSLIPYFLIFIFSLGIVILLIIAVKKGEILYKSFFKTYWRFVFISSIVTYYGLVAVDIVLTLN</sequence>
<evidence type="ECO:0000313" key="3">
    <source>
        <dbReference type="Proteomes" id="UP000184758"/>
    </source>
</evidence>
<evidence type="ECO:0000313" key="2">
    <source>
        <dbReference type="EMBL" id="SIO06732.1"/>
    </source>
</evidence>
<proteinExistence type="predicted"/>
<organism evidence="2 3">
    <name type="scientific">Carnobacterium alterfunditum</name>
    <dbReference type="NCBI Taxonomy" id="28230"/>
    <lineage>
        <taxon>Bacteria</taxon>
        <taxon>Bacillati</taxon>
        <taxon>Bacillota</taxon>
        <taxon>Bacilli</taxon>
        <taxon>Lactobacillales</taxon>
        <taxon>Carnobacteriaceae</taxon>
        <taxon>Carnobacterium</taxon>
    </lineage>
</organism>
<gene>
    <name evidence="2" type="ORF">SAMN05878443_1215</name>
</gene>
<dbReference type="Proteomes" id="UP000184758">
    <property type="component" value="Unassembled WGS sequence"/>
</dbReference>
<protein>
    <recommendedName>
        <fullName evidence="4">DUF3397 domain-containing protein</fullName>
    </recommendedName>
</protein>
<dbReference type="AlphaFoldDB" id="A0A1N6GH59"/>
<dbReference type="STRING" id="28230.SAMN05878443_1215"/>
<keyword evidence="3" id="KW-1185">Reference proteome</keyword>
<evidence type="ECO:0008006" key="4">
    <source>
        <dbReference type="Google" id="ProtNLM"/>
    </source>
</evidence>
<feature type="transmembrane region" description="Helical" evidence="1">
    <location>
        <begin position="66"/>
        <end position="88"/>
    </location>
</feature>
<accession>A0A1N6GH59</accession>
<dbReference type="Pfam" id="PF11877">
    <property type="entry name" value="DUF3397"/>
    <property type="match status" value="1"/>
</dbReference>
<dbReference type="InterPro" id="IPR024515">
    <property type="entry name" value="DUF3397"/>
</dbReference>
<keyword evidence="1" id="KW-0472">Membrane</keyword>
<feature type="transmembrane region" description="Helical" evidence="1">
    <location>
        <begin position="100"/>
        <end position="123"/>
    </location>
</feature>
<evidence type="ECO:0000256" key="1">
    <source>
        <dbReference type="SAM" id="Phobius"/>
    </source>
</evidence>
<dbReference type="RefSeq" id="WP_051905784.1">
    <property type="nucleotide sequence ID" value="NZ_FSRN01000001.1"/>
</dbReference>
<keyword evidence="1" id="KW-0812">Transmembrane</keyword>
<reference evidence="3" key="1">
    <citation type="submission" date="2016-11" db="EMBL/GenBank/DDBJ databases">
        <authorList>
            <person name="Varghese N."/>
            <person name="Submissions S."/>
        </authorList>
    </citation>
    <scope>NUCLEOTIDE SEQUENCE [LARGE SCALE GENOMIC DNA]</scope>
    <source>
        <strain evidence="3">313</strain>
    </source>
</reference>
<feature type="transmembrane region" description="Helical" evidence="1">
    <location>
        <begin position="38"/>
        <end position="60"/>
    </location>
</feature>
<feature type="transmembrane region" description="Helical" evidence="1">
    <location>
        <begin position="6"/>
        <end position="26"/>
    </location>
</feature>